<sequence length="243" mass="28332">MERKIGEIFEYNGEWYQCVKGLGCNECDLSKLSCYHRFTSGSCSPNMREDETQVIFKKLEKVGEPFSCNYHGDARLVMMQEYQLYEANAIYNYGSPPMYISDYKHKRIAIELKNKEDMEEKKLNLKPFDIQKAREGKPVCTRDGHKVRIICFDAKGNKPLIILSEIDGKEVILRYTEKGQSDNFHSPTPREDDLMMLPEKKEGWVNVYKGGLLDTKSYNTRKEAFDKACPRDYVDTIKINWSE</sequence>
<dbReference type="EMBL" id="JADIMZ010000113">
    <property type="protein sequence ID" value="MBO8433160.1"/>
    <property type="molecule type" value="Genomic_DNA"/>
</dbReference>
<name>A0A9D9GZS7_9BACT</name>
<accession>A0A9D9GZS7</accession>
<comment type="caution">
    <text evidence="1">The sequence shown here is derived from an EMBL/GenBank/DDBJ whole genome shotgun (WGS) entry which is preliminary data.</text>
</comment>
<gene>
    <name evidence="1" type="ORF">IAB08_07710</name>
</gene>
<proteinExistence type="predicted"/>
<evidence type="ECO:0000313" key="1">
    <source>
        <dbReference type="EMBL" id="MBO8433160.1"/>
    </source>
</evidence>
<protein>
    <submittedName>
        <fullName evidence="1">Uncharacterized protein</fullName>
    </submittedName>
</protein>
<evidence type="ECO:0000313" key="2">
    <source>
        <dbReference type="Proteomes" id="UP000823612"/>
    </source>
</evidence>
<reference evidence="1" key="2">
    <citation type="journal article" date="2021" name="PeerJ">
        <title>Extensive microbial diversity within the chicken gut microbiome revealed by metagenomics and culture.</title>
        <authorList>
            <person name="Gilroy R."/>
            <person name="Ravi A."/>
            <person name="Getino M."/>
            <person name="Pursley I."/>
            <person name="Horton D.L."/>
            <person name="Alikhan N.F."/>
            <person name="Baker D."/>
            <person name="Gharbi K."/>
            <person name="Hall N."/>
            <person name="Watson M."/>
            <person name="Adriaenssens E.M."/>
            <person name="Foster-Nyarko E."/>
            <person name="Jarju S."/>
            <person name="Secka A."/>
            <person name="Antonio M."/>
            <person name="Oren A."/>
            <person name="Chaudhuri R.R."/>
            <person name="La Ragione R."/>
            <person name="Hildebrand F."/>
            <person name="Pallen M.J."/>
        </authorList>
    </citation>
    <scope>NUCLEOTIDE SEQUENCE</scope>
    <source>
        <strain evidence="1">2889</strain>
    </source>
</reference>
<dbReference type="AlphaFoldDB" id="A0A9D9GZS7"/>
<dbReference type="Proteomes" id="UP000823612">
    <property type="component" value="Unassembled WGS sequence"/>
</dbReference>
<reference evidence="1" key="1">
    <citation type="submission" date="2020-10" db="EMBL/GenBank/DDBJ databases">
        <authorList>
            <person name="Gilroy R."/>
        </authorList>
    </citation>
    <scope>NUCLEOTIDE SEQUENCE</scope>
    <source>
        <strain evidence="1">2889</strain>
    </source>
</reference>
<organism evidence="1 2">
    <name type="scientific">Candidatus Pullibacteroides excrementavium</name>
    <dbReference type="NCBI Taxonomy" id="2840905"/>
    <lineage>
        <taxon>Bacteria</taxon>
        <taxon>Pseudomonadati</taxon>
        <taxon>Bacteroidota</taxon>
        <taxon>Bacteroidia</taxon>
        <taxon>Bacteroidales</taxon>
        <taxon>Candidatus Pullibacteroides</taxon>
    </lineage>
</organism>